<protein>
    <recommendedName>
        <fullName evidence="3">Tetratricopeptide repeat-containing protein</fullName>
    </recommendedName>
</protein>
<name>A0ABU8SNK4_9GAMM</name>
<dbReference type="RefSeq" id="WP_194441489.1">
    <property type="nucleotide sequence ID" value="NZ_JAQPZS010000001.1"/>
</dbReference>
<evidence type="ECO:0000313" key="1">
    <source>
        <dbReference type="EMBL" id="MEJ6494609.1"/>
    </source>
</evidence>
<evidence type="ECO:0000313" key="2">
    <source>
        <dbReference type="Proteomes" id="UP001377972"/>
    </source>
</evidence>
<proteinExistence type="predicted"/>
<dbReference type="EMBL" id="JAQPZS010000001">
    <property type="protein sequence ID" value="MEJ6494609.1"/>
    <property type="molecule type" value="Genomic_DNA"/>
</dbReference>
<gene>
    <name evidence="1" type="ORF">PQI24_01110</name>
</gene>
<accession>A0ABU8SNK4</accession>
<keyword evidence="2" id="KW-1185">Reference proteome</keyword>
<organism evidence="1 2">
    <name type="scientific">Pseudoalteromonas lipolytica</name>
    <dbReference type="NCBI Taxonomy" id="570156"/>
    <lineage>
        <taxon>Bacteria</taxon>
        <taxon>Pseudomonadati</taxon>
        <taxon>Pseudomonadota</taxon>
        <taxon>Gammaproteobacteria</taxon>
        <taxon>Alteromonadales</taxon>
        <taxon>Pseudoalteromonadaceae</taxon>
        <taxon>Pseudoalteromonas</taxon>
    </lineage>
</organism>
<sequence length="197" mass="22247">MRLIAVLSYTGISKFKDGIMKTGLLSIGFLIISNVSFADCKVELEERLKDDLSLTYQQFDQTYDAGFRLLEKSGCHAEAAILIKSYISHNNSNESSLTWHLAQMEGLAGDYQQAVFHAKKVLHSNEEVSGSKMYWNDFVLGNIAFWNKDKAKLKQHIANIEKGQSFKPNQINLNYLNQLLKNFDLSYKQALSGPSAE</sequence>
<comment type="caution">
    <text evidence="1">The sequence shown here is derived from an EMBL/GenBank/DDBJ whole genome shotgun (WGS) entry which is preliminary data.</text>
</comment>
<dbReference type="Proteomes" id="UP001377972">
    <property type="component" value="Unassembled WGS sequence"/>
</dbReference>
<reference evidence="1 2" key="1">
    <citation type="submission" date="2023-01" db="EMBL/GenBank/DDBJ databases">
        <title>Trichodesmium-associated heterotrophic epibiont bacteria.</title>
        <authorList>
            <person name="Cleveland C.S."/>
            <person name="Webb E.A."/>
        </authorList>
    </citation>
    <scope>NUCLEOTIDE SEQUENCE [LARGE SCALE GENOMIC DNA]</scope>
    <source>
        <strain evidence="1 2">USCH2</strain>
    </source>
</reference>
<evidence type="ECO:0008006" key="3">
    <source>
        <dbReference type="Google" id="ProtNLM"/>
    </source>
</evidence>